<evidence type="ECO:0000313" key="1">
    <source>
        <dbReference type="EMBL" id="POY36468.1"/>
    </source>
</evidence>
<organism evidence="1 2">
    <name type="scientific">Solitalea longa</name>
    <dbReference type="NCBI Taxonomy" id="2079460"/>
    <lineage>
        <taxon>Bacteria</taxon>
        <taxon>Pseudomonadati</taxon>
        <taxon>Bacteroidota</taxon>
        <taxon>Sphingobacteriia</taxon>
        <taxon>Sphingobacteriales</taxon>
        <taxon>Sphingobacteriaceae</taxon>
        <taxon>Solitalea</taxon>
    </lineage>
</organism>
<dbReference type="RefSeq" id="WP_103789383.1">
    <property type="nucleotide sequence ID" value="NZ_PQVF01000007.1"/>
</dbReference>
<reference evidence="1 2" key="1">
    <citation type="submission" date="2018-01" db="EMBL/GenBank/DDBJ databases">
        <authorList>
            <person name="Gaut B.S."/>
            <person name="Morton B.R."/>
            <person name="Clegg M.T."/>
            <person name="Duvall M.R."/>
        </authorList>
    </citation>
    <scope>NUCLEOTIDE SEQUENCE [LARGE SCALE GENOMIC DNA]</scope>
    <source>
        <strain evidence="1 2">HR-AV</strain>
    </source>
</reference>
<keyword evidence="2" id="KW-1185">Reference proteome</keyword>
<comment type="caution">
    <text evidence="1">The sequence shown here is derived from an EMBL/GenBank/DDBJ whole genome shotgun (WGS) entry which is preliminary data.</text>
</comment>
<dbReference type="OrthoDB" id="9803207at2"/>
<dbReference type="InterPro" id="IPR021398">
    <property type="entry name" value="DUF3037"/>
</dbReference>
<dbReference type="Proteomes" id="UP000236893">
    <property type="component" value="Unassembled WGS sequence"/>
</dbReference>
<protein>
    <submittedName>
        <fullName evidence="1">DUF3037 domain-containing protein</fullName>
    </submittedName>
</protein>
<accession>A0A2S5A1J6</accession>
<dbReference type="Pfam" id="PF11236">
    <property type="entry name" value="DUF3037"/>
    <property type="match status" value="1"/>
</dbReference>
<dbReference type="EMBL" id="PQVF01000007">
    <property type="protein sequence ID" value="POY36468.1"/>
    <property type="molecule type" value="Genomic_DNA"/>
</dbReference>
<gene>
    <name evidence="1" type="ORF">C3K47_11275</name>
</gene>
<dbReference type="AlphaFoldDB" id="A0A2S5A1J6"/>
<name>A0A2S5A1J6_9SPHI</name>
<proteinExistence type="predicted"/>
<sequence length="130" mass="15027">MQEKQLYEYAVIRVVPRVERDEFLNVGLILYCAKQKFLKAKFELDHKRLESAFGKLDFDELENNLCSFQRISEGGKSGGPIALLDMPSRFRWLTAKRSTVVQTSRVCTGLTLNVDNTFEKLYSEQISIEK</sequence>
<evidence type="ECO:0000313" key="2">
    <source>
        <dbReference type="Proteomes" id="UP000236893"/>
    </source>
</evidence>